<dbReference type="EMBL" id="LAFY01000340">
    <property type="protein sequence ID" value="KJX99900.1"/>
    <property type="molecule type" value="Genomic_DNA"/>
</dbReference>
<protein>
    <submittedName>
        <fullName evidence="1">Uncharacterized protein</fullName>
    </submittedName>
</protein>
<reference evidence="1 2" key="1">
    <citation type="submission" date="2015-03" db="EMBL/GenBank/DDBJ databases">
        <title>RNA-seq based gene annotation and comparative genomics of four Zymoseptoria species reveal species-specific pathogenicity related genes and transposable element activity.</title>
        <authorList>
            <person name="Grandaubert J."/>
            <person name="Bhattacharyya A."/>
            <person name="Stukenbrock E.H."/>
        </authorList>
    </citation>
    <scope>NUCLEOTIDE SEQUENCE [LARGE SCALE GENOMIC DNA]</scope>
    <source>
        <strain evidence="1 2">Zb18110</strain>
    </source>
</reference>
<comment type="caution">
    <text evidence="1">The sequence shown here is derived from an EMBL/GenBank/DDBJ whole genome shotgun (WGS) entry which is preliminary data.</text>
</comment>
<sequence>MDDMNQFIANLQSPSQRLIELHFGAETPLKVQQQILEDLSPCFIKAHKGTFGRDLREILDGACRFLQEGGWHRLLPSVHGKMGSPGELLPP</sequence>
<evidence type="ECO:0000313" key="2">
    <source>
        <dbReference type="Proteomes" id="UP000033647"/>
    </source>
</evidence>
<keyword evidence="2" id="KW-1185">Reference proteome</keyword>
<gene>
    <name evidence="1" type="ORF">TI39_contig348g00013</name>
</gene>
<dbReference type="AlphaFoldDB" id="A0A0F4GUL2"/>
<accession>A0A0F4GUL2</accession>
<dbReference type="OrthoDB" id="194443at2759"/>
<organism evidence="1 2">
    <name type="scientific">Zymoseptoria brevis</name>
    <dbReference type="NCBI Taxonomy" id="1047168"/>
    <lineage>
        <taxon>Eukaryota</taxon>
        <taxon>Fungi</taxon>
        <taxon>Dikarya</taxon>
        <taxon>Ascomycota</taxon>
        <taxon>Pezizomycotina</taxon>
        <taxon>Dothideomycetes</taxon>
        <taxon>Dothideomycetidae</taxon>
        <taxon>Mycosphaerellales</taxon>
        <taxon>Mycosphaerellaceae</taxon>
        <taxon>Zymoseptoria</taxon>
    </lineage>
</organism>
<evidence type="ECO:0000313" key="1">
    <source>
        <dbReference type="EMBL" id="KJX99900.1"/>
    </source>
</evidence>
<proteinExistence type="predicted"/>
<name>A0A0F4GUL2_9PEZI</name>
<dbReference type="Proteomes" id="UP000033647">
    <property type="component" value="Unassembled WGS sequence"/>
</dbReference>